<protein>
    <submittedName>
        <fullName evidence="2">Uncharacterized protein</fullName>
    </submittedName>
</protein>
<keyword evidence="1" id="KW-0812">Transmembrane</keyword>
<comment type="caution">
    <text evidence="2">The sequence shown here is derived from an EMBL/GenBank/DDBJ whole genome shotgun (WGS) entry which is preliminary data.</text>
</comment>
<sequence length="40" mass="4328">MKLSLTETVTDPEELFDAVIAGIILMAAVVLAYLLLFGVF</sequence>
<dbReference type="EMBL" id="JBHSHT010000001">
    <property type="protein sequence ID" value="MFC4823371.1"/>
    <property type="molecule type" value="Genomic_DNA"/>
</dbReference>
<gene>
    <name evidence="2" type="ORF">ACFO9K_03755</name>
</gene>
<evidence type="ECO:0000256" key="1">
    <source>
        <dbReference type="SAM" id="Phobius"/>
    </source>
</evidence>
<feature type="transmembrane region" description="Helical" evidence="1">
    <location>
        <begin position="20"/>
        <end position="39"/>
    </location>
</feature>
<accession>A0ABD5PZM6</accession>
<organism evidence="2 3">
    <name type="scientific">Halorussus aquaticus</name>
    <dbReference type="NCBI Taxonomy" id="2953748"/>
    <lineage>
        <taxon>Archaea</taxon>
        <taxon>Methanobacteriati</taxon>
        <taxon>Methanobacteriota</taxon>
        <taxon>Stenosarchaea group</taxon>
        <taxon>Halobacteria</taxon>
        <taxon>Halobacteriales</taxon>
        <taxon>Haladaptataceae</taxon>
        <taxon>Halorussus</taxon>
    </lineage>
</organism>
<name>A0ABD5PZM6_9EURY</name>
<evidence type="ECO:0000313" key="3">
    <source>
        <dbReference type="Proteomes" id="UP001595945"/>
    </source>
</evidence>
<dbReference type="Proteomes" id="UP001595945">
    <property type="component" value="Unassembled WGS sequence"/>
</dbReference>
<dbReference type="RefSeq" id="WP_256567932.1">
    <property type="nucleotide sequence ID" value="NZ_CP100400.1"/>
</dbReference>
<dbReference type="GeneID" id="73908177"/>
<reference evidence="2 3" key="1">
    <citation type="journal article" date="2019" name="Int. J. Syst. Evol. Microbiol.">
        <title>The Global Catalogue of Microorganisms (GCM) 10K type strain sequencing project: providing services to taxonomists for standard genome sequencing and annotation.</title>
        <authorList>
            <consortium name="The Broad Institute Genomics Platform"/>
            <consortium name="The Broad Institute Genome Sequencing Center for Infectious Disease"/>
            <person name="Wu L."/>
            <person name="Ma J."/>
        </authorList>
    </citation>
    <scope>NUCLEOTIDE SEQUENCE [LARGE SCALE GENOMIC DNA]</scope>
    <source>
        <strain evidence="2 3">XZYJ18</strain>
    </source>
</reference>
<keyword evidence="1" id="KW-1133">Transmembrane helix</keyword>
<dbReference type="AlphaFoldDB" id="A0ABD5PZM6"/>
<evidence type="ECO:0000313" key="2">
    <source>
        <dbReference type="EMBL" id="MFC4823371.1"/>
    </source>
</evidence>
<keyword evidence="3" id="KW-1185">Reference proteome</keyword>
<proteinExistence type="predicted"/>
<keyword evidence="1" id="KW-0472">Membrane</keyword>